<dbReference type="SUPFAM" id="SSF56059">
    <property type="entry name" value="Glutathione synthetase ATP-binding domain-like"/>
    <property type="match status" value="1"/>
</dbReference>
<evidence type="ECO:0000313" key="6">
    <source>
        <dbReference type="EMBL" id="NGM13584.1"/>
    </source>
</evidence>
<dbReference type="InterPro" id="IPR011761">
    <property type="entry name" value="ATP-grasp"/>
</dbReference>
<dbReference type="GO" id="GO:0005524">
    <property type="term" value="F:ATP binding"/>
    <property type="evidence" value="ECO:0007669"/>
    <property type="project" value="UniProtKB-UniRule"/>
</dbReference>
<evidence type="ECO:0000259" key="5">
    <source>
        <dbReference type="PROSITE" id="PS50975"/>
    </source>
</evidence>
<dbReference type="AlphaFoldDB" id="A0A6M1L629"/>
<dbReference type="EMBL" id="SAIY01000004">
    <property type="protein sequence ID" value="NGM13584.1"/>
    <property type="molecule type" value="Genomic_DNA"/>
</dbReference>
<evidence type="ECO:0000256" key="2">
    <source>
        <dbReference type="ARBA" id="ARBA00022741"/>
    </source>
</evidence>
<dbReference type="GO" id="GO:0046872">
    <property type="term" value="F:metal ion binding"/>
    <property type="evidence" value="ECO:0007669"/>
    <property type="project" value="InterPro"/>
</dbReference>
<dbReference type="InterPro" id="IPR013815">
    <property type="entry name" value="ATP_grasp_subdomain_1"/>
</dbReference>
<dbReference type="Proteomes" id="UP000478148">
    <property type="component" value="Unassembled WGS sequence"/>
</dbReference>
<dbReference type="PANTHER" id="PTHR43585">
    <property type="entry name" value="FUMIPYRROLE BIOSYNTHESIS PROTEIN C"/>
    <property type="match status" value="1"/>
</dbReference>
<evidence type="ECO:0000313" key="7">
    <source>
        <dbReference type="Proteomes" id="UP000478148"/>
    </source>
</evidence>
<evidence type="ECO:0000256" key="1">
    <source>
        <dbReference type="ARBA" id="ARBA00022598"/>
    </source>
</evidence>
<dbReference type="GO" id="GO:0016874">
    <property type="term" value="F:ligase activity"/>
    <property type="evidence" value="ECO:0007669"/>
    <property type="project" value="UniProtKB-KW"/>
</dbReference>
<keyword evidence="3 4" id="KW-0067">ATP-binding</keyword>
<reference evidence="6 7" key="1">
    <citation type="submission" date="2020-02" db="EMBL/GenBank/DDBJ databases">
        <title>Draft Genome Sequence of Verrucosispora sp. Strain CWR15, Isolated from Gulf of Mexico Sponge.</title>
        <authorList>
            <person name="Kennedy S.J."/>
            <person name="Cella E."/>
            <person name="Azarian T."/>
            <person name="Baker B.J."/>
            <person name="Shaw L.N."/>
        </authorList>
    </citation>
    <scope>NUCLEOTIDE SEQUENCE [LARGE SCALE GENOMIC DNA]</scope>
    <source>
        <strain evidence="6 7">CWR15</strain>
    </source>
</reference>
<name>A0A6M1L629_9ACTN</name>
<dbReference type="SMART" id="SM01209">
    <property type="entry name" value="GARS_A"/>
    <property type="match status" value="1"/>
</dbReference>
<organism evidence="6 7">
    <name type="scientific">Verrucosispora sioxanthis</name>
    <dbReference type="NCBI Taxonomy" id="2499994"/>
    <lineage>
        <taxon>Bacteria</taxon>
        <taxon>Bacillati</taxon>
        <taxon>Actinomycetota</taxon>
        <taxon>Actinomycetes</taxon>
        <taxon>Micromonosporales</taxon>
        <taxon>Micromonosporaceae</taxon>
        <taxon>Micromonospora</taxon>
    </lineage>
</organism>
<keyword evidence="7" id="KW-1185">Reference proteome</keyword>
<dbReference type="RefSeq" id="WP_164447533.1">
    <property type="nucleotide sequence ID" value="NZ_SAIY01000004.1"/>
</dbReference>
<dbReference type="InterPro" id="IPR052032">
    <property type="entry name" value="ATP-dep_AA_Ligase"/>
</dbReference>
<proteinExistence type="predicted"/>
<dbReference type="PROSITE" id="PS50975">
    <property type="entry name" value="ATP_GRASP"/>
    <property type="match status" value="1"/>
</dbReference>
<keyword evidence="1" id="KW-0436">Ligase</keyword>
<dbReference type="Gene3D" id="3.30.1490.20">
    <property type="entry name" value="ATP-grasp fold, A domain"/>
    <property type="match status" value="1"/>
</dbReference>
<dbReference type="Gene3D" id="3.30.470.20">
    <property type="entry name" value="ATP-grasp fold, B domain"/>
    <property type="match status" value="1"/>
</dbReference>
<dbReference type="Pfam" id="PF02786">
    <property type="entry name" value="CPSase_L_D2"/>
    <property type="match status" value="1"/>
</dbReference>
<dbReference type="PANTHER" id="PTHR43585:SF2">
    <property type="entry name" value="ATP-GRASP ENZYME FSQD"/>
    <property type="match status" value="1"/>
</dbReference>
<protein>
    <submittedName>
        <fullName evidence="6">ATP-grasp domain-containing protein</fullName>
    </submittedName>
</protein>
<dbReference type="InterPro" id="IPR005479">
    <property type="entry name" value="CPAse_ATP-bd"/>
</dbReference>
<sequence length="406" mass="42560">MPKILILGSGRDLDREHMLASVAAEHDVVLAQESLATWEIRYADSVHRIAADDLTSVLLLARKESVDAVLTWEEAWIETAAATTSALRLPGHPVPSARACRDKHRLHQAWAAAGVPSAQSVLVTDEVQALRAAAELGYPVVVKPRSGTGGTGVRLVRSPADLARAYAGAAGDDGALVQEYLDGPQISVESVLVHSGRLHVVAAGSRHVGPGPGLATASRLISVPQQAEHLASVRRAVDAAHAALGLCEGVTHTEVRMTADGPRLIGLNARLGGDLISRLVPLATGVDLVAAAVDTALGRQPRLRHTRRRTAGIIFRYGDTVEDTVPTSRPARLPDGVESLWTAPEAPAARFGGRIGHAIVVADDYTTCQVQLEKAYAALLPDFGSAIAVLPGSEPSASISDGTLVT</sequence>
<gene>
    <name evidence="6" type="ORF">ENC19_13395</name>
</gene>
<comment type="caution">
    <text evidence="6">The sequence shown here is derived from an EMBL/GenBank/DDBJ whole genome shotgun (WGS) entry which is preliminary data.</text>
</comment>
<evidence type="ECO:0000256" key="3">
    <source>
        <dbReference type="ARBA" id="ARBA00022840"/>
    </source>
</evidence>
<keyword evidence="2 4" id="KW-0547">Nucleotide-binding</keyword>
<dbReference type="Gene3D" id="3.40.50.20">
    <property type="match status" value="1"/>
</dbReference>
<feature type="domain" description="ATP-grasp" evidence="5">
    <location>
        <begin position="107"/>
        <end position="297"/>
    </location>
</feature>
<evidence type="ECO:0000256" key="4">
    <source>
        <dbReference type="PROSITE-ProRule" id="PRU00409"/>
    </source>
</evidence>
<accession>A0A6M1L629</accession>